<evidence type="ECO:0000313" key="1">
    <source>
        <dbReference type="EMBL" id="KGM32092.1"/>
    </source>
</evidence>
<sequence length="237" mass="23837">MMAAVLVPTTASAQFDGLLRDLLPAVTNPDSSSSDIRVPGGEPAAQVTAISGAPDAGVEVTDSVYPGQTINLGRGGRLTLAYGDGCTVETIRGGIVTVGSGSSRVAGGQVQTSGAGCGRTQVAVDARSAEAGAGVARLNAEARRSDSPFSQSLWAETTVSSARPQFSGAAGMVRIVMLDAPTPQTVWEGEGGSGFRYPGNAPKLQTGVPYRVEADGRSAVFSIDPGAKGAGGTVVLR</sequence>
<dbReference type="EMBL" id="JANX01000376">
    <property type="protein sequence ID" value="KGM32092.1"/>
    <property type="molecule type" value="Genomic_DNA"/>
</dbReference>
<accession>A0A0A0D4U9</accession>
<reference evidence="1 2" key="1">
    <citation type="submission" date="2014-01" db="EMBL/GenBank/DDBJ databases">
        <title>Genome sequence determination for a cystic fibrosis isolate, Inquilinus limosus.</title>
        <authorList>
            <person name="Pino M."/>
            <person name="Di Conza J."/>
            <person name="Gutkind G."/>
        </authorList>
    </citation>
    <scope>NUCLEOTIDE SEQUENCE [LARGE SCALE GENOMIC DNA]</scope>
    <source>
        <strain evidence="1 2">MP06</strain>
    </source>
</reference>
<comment type="caution">
    <text evidence="1">The sequence shown here is derived from an EMBL/GenBank/DDBJ whole genome shotgun (WGS) entry which is preliminary data.</text>
</comment>
<gene>
    <name evidence="1" type="ORF">P409_23355</name>
</gene>
<dbReference type="AlphaFoldDB" id="A0A0A0D4U9"/>
<evidence type="ECO:0000313" key="2">
    <source>
        <dbReference type="Proteomes" id="UP000029995"/>
    </source>
</evidence>
<dbReference type="Proteomes" id="UP000029995">
    <property type="component" value="Unassembled WGS sequence"/>
</dbReference>
<name>A0A0A0D4U9_9PROT</name>
<protein>
    <submittedName>
        <fullName evidence="1">Uncharacterized protein</fullName>
    </submittedName>
</protein>
<organism evidence="1 2">
    <name type="scientific">Inquilinus limosus MP06</name>
    <dbReference type="NCBI Taxonomy" id="1398085"/>
    <lineage>
        <taxon>Bacteria</taxon>
        <taxon>Pseudomonadati</taxon>
        <taxon>Pseudomonadota</taxon>
        <taxon>Alphaproteobacteria</taxon>
        <taxon>Rhodospirillales</taxon>
        <taxon>Rhodospirillaceae</taxon>
        <taxon>Inquilinus</taxon>
    </lineage>
</organism>
<proteinExistence type="predicted"/>